<dbReference type="GO" id="GO:0003723">
    <property type="term" value="F:RNA binding"/>
    <property type="evidence" value="ECO:0007669"/>
    <property type="project" value="InterPro"/>
</dbReference>
<accession>A0A3S3Q2K2</accession>
<reference evidence="3 4" key="1">
    <citation type="journal article" date="2019" name="Nat. Plants">
        <title>Stout camphor tree genome fills gaps in understanding of flowering plant genome evolution.</title>
        <authorList>
            <person name="Chaw S.M."/>
            <person name="Liu Y.C."/>
            <person name="Wu Y.W."/>
            <person name="Wang H.Y."/>
            <person name="Lin C.I."/>
            <person name="Wu C.S."/>
            <person name="Ke H.M."/>
            <person name="Chang L.Y."/>
            <person name="Hsu C.Y."/>
            <person name="Yang H.T."/>
            <person name="Sudianto E."/>
            <person name="Hsu M.H."/>
            <person name="Wu K.P."/>
            <person name="Wang L.N."/>
            <person name="Leebens-Mack J.H."/>
            <person name="Tsai I.J."/>
        </authorList>
    </citation>
    <scope>NUCLEOTIDE SEQUENCE [LARGE SCALE GENOMIC DNA]</scope>
    <source>
        <strain evidence="4">cv. Chaw 1501</strain>
        <tissue evidence="3">Young leaves</tissue>
    </source>
</reference>
<dbReference type="OrthoDB" id="435754at2759"/>
<dbReference type="Pfam" id="PF00445">
    <property type="entry name" value="Ribonuclease_T2"/>
    <property type="match status" value="1"/>
</dbReference>
<dbReference type="InterPro" id="IPR036430">
    <property type="entry name" value="RNase_T2-like_sf"/>
</dbReference>
<organism evidence="3 4">
    <name type="scientific">Cinnamomum micranthum f. kanehirae</name>
    <dbReference type="NCBI Taxonomy" id="337451"/>
    <lineage>
        <taxon>Eukaryota</taxon>
        <taxon>Viridiplantae</taxon>
        <taxon>Streptophyta</taxon>
        <taxon>Embryophyta</taxon>
        <taxon>Tracheophyta</taxon>
        <taxon>Spermatophyta</taxon>
        <taxon>Magnoliopsida</taxon>
        <taxon>Magnoliidae</taxon>
        <taxon>Laurales</taxon>
        <taxon>Lauraceae</taxon>
        <taxon>Cinnamomum</taxon>
    </lineage>
</organism>
<comment type="similarity">
    <text evidence="1 2">Belongs to the RNase T2 family.</text>
</comment>
<evidence type="ECO:0000256" key="2">
    <source>
        <dbReference type="RuleBase" id="RU004328"/>
    </source>
</evidence>
<evidence type="ECO:0000256" key="1">
    <source>
        <dbReference type="ARBA" id="ARBA00007469"/>
    </source>
</evidence>
<evidence type="ECO:0000313" key="3">
    <source>
        <dbReference type="EMBL" id="RWR77477.1"/>
    </source>
</evidence>
<keyword evidence="4" id="KW-1185">Reference proteome</keyword>
<dbReference type="Gene3D" id="3.90.730.10">
    <property type="entry name" value="Ribonuclease T2-like"/>
    <property type="match status" value="1"/>
</dbReference>
<dbReference type="Proteomes" id="UP000283530">
    <property type="component" value="Unassembled WGS sequence"/>
</dbReference>
<sequence length="208" mass="23194">MASCNADVLVLVTTLFFSYGVIASTNFDFFYYVLSWPGSACRARAEGCCLPTTGEPELDFFVMGLYPADSSGKILTKCNDTKFLVNALAKFIGDMYSYMPNLKCPSNNGVSSWKRRWSPYGVCSGQNETEYFRRSLLLRSTINLLPILKRRGKQDDLPHTDDEKYNTGLPQAAINDAVGNTTRVACNTKVEGGRQLSQIWMCVDRDVS</sequence>
<comment type="caution">
    <text evidence="3">The sequence shown here is derived from an EMBL/GenBank/DDBJ whole genome shotgun (WGS) entry which is preliminary data.</text>
</comment>
<name>A0A3S3Q2K2_9MAGN</name>
<dbReference type="AlphaFoldDB" id="A0A3S3Q2K2"/>
<proteinExistence type="inferred from homology"/>
<dbReference type="GO" id="GO:0006401">
    <property type="term" value="P:RNA catabolic process"/>
    <property type="evidence" value="ECO:0007669"/>
    <property type="project" value="TreeGrafter"/>
</dbReference>
<gene>
    <name evidence="3" type="ORF">CKAN_00596400</name>
</gene>
<dbReference type="SUPFAM" id="SSF55895">
    <property type="entry name" value="Ribonuclease Rh-like"/>
    <property type="match status" value="1"/>
</dbReference>
<dbReference type="PANTHER" id="PTHR11240">
    <property type="entry name" value="RIBONUCLEASE T2"/>
    <property type="match status" value="1"/>
</dbReference>
<dbReference type="PANTHER" id="PTHR11240:SF57">
    <property type="entry name" value="OS09G0538000 PROTEIN"/>
    <property type="match status" value="1"/>
</dbReference>
<dbReference type="GO" id="GO:0005576">
    <property type="term" value="C:extracellular region"/>
    <property type="evidence" value="ECO:0007669"/>
    <property type="project" value="TreeGrafter"/>
</dbReference>
<protein>
    <submittedName>
        <fullName evidence="3">Extracellular ribonuclease LE-like protein</fullName>
    </submittedName>
</protein>
<evidence type="ECO:0000313" key="4">
    <source>
        <dbReference type="Proteomes" id="UP000283530"/>
    </source>
</evidence>
<dbReference type="EMBL" id="QPKB01000002">
    <property type="protein sequence ID" value="RWR77477.1"/>
    <property type="molecule type" value="Genomic_DNA"/>
</dbReference>
<dbReference type="GO" id="GO:0033897">
    <property type="term" value="F:ribonuclease T2 activity"/>
    <property type="evidence" value="ECO:0007669"/>
    <property type="project" value="InterPro"/>
</dbReference>
<dbReference type="InterPro" id="IPR001568">
    <property type="entry name" value="RNase_T2-like"/>
</dbReference>